<evidence type="ECO:0000313" key="3">
    <source>
        <dbReference type="Proteomes" id="UP000053097"/>
    </source>
</evidence>
<name>A0A026WPA8_OOCBI</name>
<feature type="region of interest" description="Disordered" evidence="1">
    <location>
        <begin position="1"/>
        <end position="130"/>
    </location>
</feature>
<keyword evidence="3" id="KW-1185">Reference proteome</keyword>
<proteinExistence type="predicted"/>
<accession>A0A026WPA8</accession>
<dbReference type="Proteomes" id="UP000053097">
    <property type="component" value="Unassembled WGS sequence"/>
</dbReference>
<evidence type="ECO:0000313" key="2">
    <source>
        <dbReference type="EMBL" id="EZA57803.1"/>
    </source>
</evidence>
<feature type="compositionally biased region" description="Gly residues" evidence="1">
    <location>
        <begin position="115"/>
        <end position="130"/>
    </location>
</feature>
<protein>
    <submittedName>
        <fullName evidence="2">Uncharacterized protein</fullName>
    </submittedName>
</protein>
<feature type="compositionally biased region" description="Low complexity" evidence="1">
    <location>
        <begin position="72"/>
        <end position="81"/>
    </location>
</feature>
<dbReference type="EMBL" id="KK107139">
    <property type="protein sequence ID" value="EZA57803.1"/>
    <property type="molecule type" value="Genomic_DNA"/>
</dbReference>
<reference evidence="2 3" key="1">
    <citation type="journal article" date="2014" name="Curr. Biol.">
        <title>The genome of the clonal raider ant Cerapachys biroi.</title>
        <authorList>
            <person name="Oxley P.R."/>
            <person name="Ji L."/>
            <person name="Fetter-Pruneda I."/>
            <person name="McKenzie S.K."/>
            <person name="Li C."/>
            <person name="Hu H."/>
            <person name="Zhang G."/>
            <person name="Kronauer D.J."/>
        </authorList>
    </citation>
    <scope>NUCLEOTIDE SEQUENCE [LARGE SCALE GENOMIC DNA]</scope>
</reference>
<evidence type="ECO:0000256" key="1">
    <source>
        <dbReference type="SAM" id="MobiDB-lite"/>
    </source>
</evidence>
<organism evidence="2 3">
    <name type="scientific">Ooceraea biroi</name>
    <name type="common">Clonal raider ant</name>
    <name type="synonym">Cerapachys biroi</name>
    <dbReference type="NCBI Taxonomy" id="2015173"/>
    <lineage>
        <taxon>Eukaryota</taxon>
        <taxon>Metazoa</taxon>
        <taxon>Ecdysozoa</taxon>
        <taxon>Arthropoda</taxon>
        <taxon>Hexapoda</taxon>
        <taxon>Insecta</taxon>
        <taxon>Pterygota</taxon>
        <taxon>Neoptera</taxon>
        <taxon>Endopterygota</taxon>
        <taxon>Hymenoptera</taxon>
        <taxon>Apocrita</taxon>
        <taxon>Aculeata</taxon>
        <taxon>Formicoidea</taxon>
        <taxon>Formicidae</taxon>
        <taxon>Dorylinae</taxon>
        <taxon>Ooceraea</taxon>
    </lineage>
</organism>
<dbReference type="STRING" id="2015173.A0A026WPA8"/>
<gene>
    <name evidence="2" type="ORF">X777_00905</name>
</gene>
<feature type="compositionally biased region" description="Pro residues" evidence="1">
    <location>
        <begin position="43"/>
        <end position="71"/>
    </location>
</feature>
<dbReference type="AlphaFoldDB" id="A0A026WPA8"/>
<sequence length="130" mass="13758">MTERERKAGTTRGLPWRYRPCRWSVSNQASAPWMSRLPRVPDHPPPPSTPPPPPPPPPLPPPPSPPPPSPPAARAAAAAAAPAPPPPRRSYGCWPSARFSRARDRQSIAHTEGAGRPGGRLSGIGSGRSA</sequence>